<feature type="non-terminal residue" evidence="2">
    <location>
        <position position="1"/>
    </location>
</feature>
<protein>
    <submittedName>
        <fullName evidence="2">Uncharacterized protein</fullName>
    </submittedName>
</protein>
<organism evidence="2 3">
    <name type="scientific">Capsella rubella</name>
    <dbReference type="NCBI Taxonomy" id="81985"/>
    <lineage>
        <taxon>Eukaryota</taxon>
        <taxon>Viridiplantae</taxon>
        <taxon>Streptophyta</taxon>
        <taxon>Embryophyta</taxon>
        <taxon>Tracheophyta</taxon>
        <taxon>Spermatophyta</taxon>
        <taxon>Magnoliopsida</taxon>
        <taxon>eudicotyledons</taxon>
        <taxon>Gunneridae</taxon>
        <taxon>Pentapetalae</taxon>
        <taxon>rosids</taxon>
        <taxon>malvids</taxon>
        <taxon>Brassicales</taxon>
        <taxon>Brassicaceae</taxon>
        <taxon>Camelineae</taxon>
        <taxon>Capsella</taxon>
    </lineage>
</organism>
<dbReference type="AlphaFoldDB" id="R0IJ76"/>
<dbReference type="Proteomes" id="UP000029121">
    <property type="component" value="Unassembled WGS sequence"/>
</dbReference>
<evidence type="ECO:0000313" key="3">
    <source>
        <dbReference type="Proteomes" id="UP000029121"/>
    </source>
</evidence>
<accession>R0IJ76</accession>
<evidence type="ECO:0000256" key="1">
    <source>
        <dbReference type="SAM" id="MobiDB-lite"/>
    </source>
</evidence>
<name>R0IJ76_9BRAS</name>
<dbReference type="KEGG" id="crb:17897794"/>
<proteinExistence type="predicted"/>
<feature type="compositionally biased region" description="Polar residues" evidence="1">
    <location>
        <begin position="1"/>
        <end position="23"/>
    </location>
</feature>
<keyword evidence="3" id="KW-1185">Reference proteome</keyword>
<feature type="region of interest" description="Disordered" evidence="1">
    <location>
        <begin position="187"/>
        <end position="218"/>
    </location>
</feature>
<feature type="non-terminal residue" evidence="2">
    <location>
        <position position="218"/>
    </location>
</feature>
<reference evidence="3" key="1">
    <citation type="journal article" date="2013" name="Nat. Genet.">
        <title>The Capsella rubella genome and the genomic consequences of rapid mating system evolution.</title>
        <authorList>
            <person name="Slotte T."/>
            <person name="Hazzouri K.M."/>
            <person name="Agren J.A."/>
            <person name="Koenig D."/>
            <person name="Maumus F."/>
            <person name="Guo Y.L."/>
            <person name="Steige K."/>
            <person name="Platts A.E."/>
            <person name="Escobar J.S."/>
            <person name="Newman L.K."/>
            <person name="Wang W."/>
            <person name="Mandakova T."/>
            <person name="Vello E."/>
            <person name="Smith L.M."/>
            <person name="Henz S.R."/>
            <person name="Steffen J."/>
            <person name="Takuno S."/>
            <person name="Brandvain Y."/>
            <person name="Coop G."/>
            <person name="Andolfatto P."/>
            <person name="Hu T.T."/>
            <person name="Blanchette M."/>
            <person name="Clark R.M."/>
            <person name="Quesneville H."/>
            <person name="Nordborg M."/>
            <person name="Gaut B.S."/>
            <person name="Lysak M.A."/>
            <person name="Jenkins J."/>
            <person name="Grimwood J."/>
            <person name="Chapman J."/>
            <person name="Prochnik S."/>
            <person name="Shu S."/>
            <person name="Rokhsar D."/>
            <person name="Schmutz J."/>
            <person name="Weigel D."/>
            <person name="Wright S.I."/>
        </authorList>
    </citation>
    <scope>NUCLEOTIDE SEQUENCE [LARGE SCALE GENOMIC DNA]</scope>
    <source>
        <strain evidence="3">cv. Monte Gargano</strain>
    </source>
</reference>
<dbReference type="EMBL" id="KB870805">
    <property type="protein sequence ID" value="EOA38500.1"/>
    <property type="molecule type" value="Genomic_DNA"/>
</dbReference>
<evidence type="ECO:0000313" key="2">
    <source>
        <dbReference type="EMBL" id="EOA38500.1"/>
    </source>
</evidence>
<gene>
    <name evidence="2" type="ORF">CARUB_v10010268mg</name>
</gene>
<feature type="region of interest" description="Disordered" evidence="1">
    <location>
        <begin position="1"/>
        <end position="31"/>
    </location>
</feature>
<sequence length="218" mass="24322">EALPSSSSSNTVTGVEQDQPSENHISDGGNLDLETFRSSSDAILMLPTERKALPSSCSSIIGSNRLVEQQGQVEQQQARVEHNFLTCFDSDNISLRCFDSVESSGQRMNQIKRDLGLRDCDDGSKDIDFSVYMTIPPRLLKQRVLMPGTQEQEVVVPGTQEQEAVTQEQEAVTQEQEVLPVKVYLPKKKKKQPKKGREPFQKLDWSLVTVPDNNTTPS</sequence>